<dbReference type="SMART" id="SM00428">
    <property type="entry name" value="H3"/>
    <property type="match status" value="1"/>
</dbReference>
<comment type="similarity">
    <text evidence="3">Belongs to the histone H3 family.</text>
</comment>
<evidence type="ECO:0000256" key="7">
    <source>
        <dbReference type="ARBA" id="ARBA00023269"/>
    </source>
</evidence>
<feature type="compositionally biased region" description="Polar residues" evidence="8">
    <location>
        <begin position="16"/>
        <end position="36"/>
    </location>
</feature>
<dbReference type="AlphaFoldDB" id="A0A226F2D6"/>
<dbReference type="OrthoDB" id="4025405at2759"/>
<comment type="subcellular location">
    <subcellularLocation>
        <location evidence="2">Chromosome</location>
    </subcellularLocation>
    <subcellularLocation>
        <location evidence="1">Nucleus</location>
    </subcellularLocation>
</comment>
<dbReference type="GO" id="GO:0030527">
    <property type="term" value="F:structural constituent of chromatin"/>
    <property type="evidence" value="ECO:0007669"/>
    <property type="project" value="InterPro"/>
</dbReference>
<evidence type="ECO:0000313" key="10">
    <source>
        <dbReference type="EMBL" id="OXA63965.1"/>
    </source>
</evidence>
<keyword evidence="6" id="KW-0539">Nucleus</keyword>
<dbReference type="GO" id="GO:0000786">
    <property type="term" value="C:nucleosome"/>
    <property type="evidence" value="ECO:0007669"/>
    <property type="project" value="UniProtKB-KW"/>
</dbReference>
<evidence type="ECO:0000313" key="11">
    <source>
        <dbReference type="Proteomes" id="UP000198287"/>
    </source>
</evidence>
<organism evidence="10 11">
    <name type="scientific">Folsomia candida</name>
    <name type="common">Springtail</name>
    <dbReference type="NCBI Taxonomy" id="158441"/>
    <lineage>
        <taxon>Eukaryota</taxon>
        <taxon>Metazoa</taxon>
        <taxon>Ecdysozoa</taxon>
        <taxon>Arthropoda</taxon>
        <taxon>Hexapoda</taxon>
        <taxon>Collembola</taxon>
        <taxon>Entomobryomorpha</taxon>
        <taxon>Isotomoidea</taxon>
        <taxon>Isotomidae</taxon>
        <taxon>Proisotominae</taxon>
        <taxon>Folsomia</taxon>
    </lineage>
</organism>
<protein>
    <submittedName>
        <fullName evidence="10">Histone H3.3</fullName>
    </submittedName>
</protein>
<feature type="region of interest" description="Disordered" evidence="8">
    <location>
        <begin position="1"/>
        <end position="54"/>
    </location>
</feature>
<dbReference type="SUPFAM" id="SSF47113">
    <property type="entry name" value="Histone-fold"/>
    <property type="match status" value="1"/>
</dbReference>
<keyword evidence="4" id="KW-0158">Chromosome</keyword>
<evidence type="ECO:0000256" key="2">
    <source>
        <dbReference type="ARBA" id="ARBA00004286"/>
    </source>
</evidence>
<evidence type="ECO:0000256" key="4">
    <source>
        <dbReference type="ARBA" id="ARBA00022454"/>
    </source>
</evidence>
<dbReference type="GO" id="GO:0003677">
    <property type="term" value="F:DNA binding"/>
    <property type="evidence" value="ECO:0007669"/>
    <property type="project" value="UniProtKB-KW"/>
</dbReference>
<dbReference type="PANTHER" id="PTHR45810:SF17">
    <property type="entry name" value="HISTONE H3-LIKE CENTROMERIC PROTEIN A"/>
    <property type="match status" value="1"/>
</dbReference>
<gene>
    <name evidence="10" type="ORF">Fcan01_02791</name>
</gene>
<comment type="caution">
    <text evidence="10">The sequence shown here is derived from an EMBL/GenBank/DDBJ whole genome shotgun (WGS) entry which is preliminary data.</text>
</comment>
<dbReference type="STRING" id="158441.A0A226F2D6"/>
<accession>A0A226F2D6</accession>
<dbReference type="FunFam" id="1.10.20.10:FF:000085">
    <property type="entry name" value="Histone H3.2"/>
    <property type="match status" value="1"/>
</dbReference>
<dbReference type="Gene3D" id="1.10.20.10">
    <property type="entry name" value="Histone, subunit A"/>
    <property type="match status" value="1"/>
</dbReference>
<name>A0A226F2D6_FOLCA</name>
<dbReference type="PRINTS" id="PR00622">
    <property type="entry name" value="HISTONEH3"/>
</dbReference>
<dbReference type="InterPro" id="IPR000164">
    <property type="entry name" value="Histone_H3/CENP-A"/>
</dbReference>
<feature type="domain" description="Core Histone H2A/H2B/H3" evidence="9">
    <location>
        <begin position="115"/>
        <end position="201"/>
    </location>
</feature>
<dbReference type="GO" id="GO:0046982">
    <property type="term" value="F:protein heterodimerization activity"/>
    <property type="evidence" value="ECO:0007669"/>
    <property type="project" value="InterPro"/>
</dbReference>
<keyword evidence="11" id="KW-1185">Reference proteome</keyword>
<dbReference type="InterPro" id="IPR009072">
    <property type="entry name" value="Histone-fold"/>
</dbReference>
<keyword evidence="7" id="KW-0544">Nucleosome core</keyword>
<proteinExistence type="inferred from homology"/>
<evidence type="ECO:0000256" key="8">
    <source>
        <dbReference type="SAM" id="MobiDB-lite"/>
    </source>
</evidence>
<dbReference type="Pfam" id="PF00125">
    <property type="entry name" value="Histone"/>
    <property type="match status" value="1"/>
</dbReference>
<dbReference type="EMBL" id="LNIX01000001">
    <property type="protein sequence ID" value="OXA63965.1"/>
    <property type="molecule type" value="Genomic_DNA"/>
</dbReference>
<evidence type="ECO:0000256" key="6">
    <source>
        <dbReference type="ARBA" id="ARBA00023242"/>
    </source>
</evidence>
<dbReference type="GO" id="GO:0005634">
    <property type="term" value="C:nucleus"/>
    <property type="evidence" value="ECO:0007669"/>
    <property type="project" value="UniProtKB-SubCell"/>
</dbReference>
<dbReference type="Proteomes" id="UP000198287">
    <property type="component" value="Unassembled WGS sequence"/>
</dbReference>
<dbReference type="InterPro" id="IPR007125">
    <property type="entry name" value="H2A/H2B/H3"/>
</dbReference>
<feature type="compositionally biased region" description="Polar residues" evidence="8">
    <location>
        <begin position="45"/>
        <end position="54"/>
    </location>
</feature>
<dbReference type="PANTHER" id="PTHR45810">
    <property type="entry name" value="HISTONE H3.2"/>
    <property type="match status" value="1"/>
</dbReference>
<dbReference type="CDD" id="cd22911">
    <property type="entry name" value="HFD_H3"/>
    <property type="match status" value="1"/>
</dbReference>
<sequence length="208" mass="23782">MTRTSQPSRNVAIKRTNASQASAFQHRNAASGSGRISPSFRDMSQRSNVLETSSESDYEVLTQAEIHRRQRLRVRGDQIQTTRAGDLSPGNLRARKSENKGVPKPKKRKERYRPGVLALKEIQKYQKSTELLIPKLSFQRLVREITQDFMIDFRFQAAALGALQEASECFLVHMFEDSNLCAIHDRRVTVMLRDLDLAKRIGGRKRLL</sequence>
<evidence type="ECO:0000256" key="1">
    <source>
        <dbReference type="ARBA" id="ARBA00004123"/>
    </source>
</evidence>
<evidence type="ECO:0000259" key="9">
    <source>
        <dbReference type="Pfam" id="PF00125"/>
    </source>
</evidence>
<evidence type="ECO:0000256" key="3">
    <source>
        <dbReference type="ARBA" id="ARBA00010343"/>
    </source>
</evidence>
<keyword evidence="5" id="KW-0238">DNA-binding</keyword>
<feature type="region of interest" description="Disordered" evidence="8">
    <location>
        <begin position="75"/>
        <end position="109"/>
    </location>
</feature>
<evidence type="ECO:0000256" key="5">
    <source>
        <dbReference type="ARBA" id="ARBA00023125"/>
    </source>
</evidence>
<reference evidence="10 11" key="1">
    <citation type="submission" date="2015-12" db="EMBL/GenBank/DDBJ databases">
        <title>The genome of Folsomia candida.</title>
        <authorList>
            <person name="Faddeeva A."/>
            <person name="Derks M.F."/>
            <person name="Anvar Y."/>
            <person name="Smit S."/>
            <person name="Van Straalen N."/>
            <person name="Roelofs D."/>
        </authorList>
    </citation>
    <scope>NUCLEOTIDE SEQUENCE [LARGE SCALE GENOMIC DNA]</scope>
    <source>
        <strain evidence="10 11">VU population</strain>
        <tissue evidence="10">Whole body</tissue>
    </source>
</reference>